<dbReference type="OMA" id="EFAPVPN"/>
<dbReference type="GeneID" id="11469173"/>
<evidence type="ECO:0000256" key="1">
    <source>
        <dbReference type="SAM" id="MobiDB-lite"/>
    </source>
</evidence>
<dbReference type="GO" id="GO:0032889">
    <property type="term" value="P:regulation of vacuole fusion, non-autophagic"/>
    <property type="evidence" value="ECO:0007669"/>
    <property type="project" value="EnsemblFungi"/>
</dbReference>
<dbReference type="GO" id="GO:0007035">
    <property type="term" value="P:vacuolar acidification"/>
    <property type="evidence" value="ECO:0007669"/>
    <property type="project" value="EnsemblFungi"/>
</dbReference>
<keyword evidence="4" id="KW-1185">Reference proteome</keyword>
<dbReference type="InterPro" id="IPR032914">
    <property type="entry name" value="Vam6/VPS39/TRAP1"/>
</dbReference>
<dbReference type="OrthoDB" id="5325112at2759"/>
<dbReference type="KEGG" id="erc:Ecym_3592"/>
<feature type="compositionally biased region" description="Basic and acidic residues" evidence="1">
    <location>
        <begin position="14"/>
        <end position="28"/>
    </location>
</feature>
<name>G8JQS4_ERECY</name>
<organism evidence="3 4">
    <name type="scientific">Eremothecium cymbalariae (strain CBS 270.75 / DBVPG 7215 / KCTC 17166 / NRRL Y-17582)</name>
    <name type="common">Yeast</name>
    <dbReference type="NCBI Taxonomy" id="931890"/>
    <lineage>
        <taxon>Eukaryota</taxon>
        <taxon>Fungi</taxon>
        <taxon>Dikarya</taxon>
        <taxon>Ascomycota</taxon>
        <taxon>Saccharomycotina</taxon>
        <taxon>Saccharomycetes</taxon>
        <taxon>Saccharomycetales</taxon>
        <taxon>Saccharomycetaceae</taxon>
        <taxon>Eremothecium</taxon>
    </lineage>
</organism>
<gene>
    <name evidence="3" type="ordered locus">Ecym_3592</name>
</gene>
<dbReference type="GO" id="GO:0000329">
    <property type="term" value="C:fungal-type vacuole membrane"/>
    <property type="evidence" value="ECO:0007669"/>
    <property type="project" value="TreeGrafter"/>
</dbReference>
<dbReference type="GO" id="GO:0006623">
    <property type="term" value="P:protein targeting to vacuole"/>
    <property type="evidence" value="ECO:0007669"/>
    <property type="project" value="EnsemblFungi"/>
</dbReference>
<protein>
    <recommendedName>
        <fullName evidence="2">CNH domain-containing protein</fullName>
    </recommendedName>
</protein>
<dbReference type="RefSeq" id="XP_003645875.1">
    <property type="nucleotide sequence ID" value="XM_003645827.1"/>
</dbReference>
<dbReference type="InterPro" id="IPR001180">
    <property type="entry name" value="CNH_dom"/>
</dbReference>
<feature type="region of interest" description="Disordered" evidence="1">
    <location>
        <begin position="1"/>
        <end position="28"/>
    </location>
</feature>
<dbReference type="GO" id="GO:0033263">
    <property type="term" value="C:CORVET complex"/>
    <property type="evidence" value="ECO:0007669"/>
    <property type="project" value="EnsemblFungi"/>
</dbReference>
<feature type="compositionally biased region" description="Polar residues" evidence="1">
    <location>
        <begin position="1"/>
        <end position="13"/>
    </location>
</feature>
<dbReference type="PROSITE" id="PS50219">
    <property type="entry name" value="CNH"/>
    <property type="match status" value="1"/>
</dbReference>
<feature type="domain" description="CNH" evidence="2">
    <location>
        <begin position="48"/>
        <end position="321"/>
    </location>
</feature>
<sequence>MSENESTQNVDSQQQDHDLHFEGKKDSPLDMGDGPFYAYPLIKQLPTDLIYTCFEAYHENIYVGTITGELLHYFELEPFNYVLVSRTKFNTELDDPITKIILLPIVERALIQSKDQLKLYLLPEFAPVPNIKTIEGVTDFTVFEFSETHSAYNVYIAKKDKIFLANISGTAMTRLMSYNFKGVDKIEVKDQYLMTVRDKIYELIDLRGKSRVPLFYVTEGENKLRPIIVKFSETEFLMACGSSQNEQAMALIVNQLGDITKGTVVLEHYPNNVVVELPYIFADFGETGTYIYKIQPNSEIGLIQKIAYRSLAIGVVKLSKSFDIPNSIYRDQVVEKLRLVPLVSVNPEFRMENEKIYMAKIFKETTSLALFDSCGLHLLQLKPEILQFDSFDEGSMKSIASFLRNYVVGSKYQEVEKSYLETMLLLLEMLHCDAITTGLAVRWCEFVEYVDMRLFLYVNGFRIYGDLWINKGLNNLVAEMVKLKLINKFENSISVLRKVYQELKNKYANGIKDAENILLSFDMIFLADDLKHDKEILIDTFNEGSLSTIAEFLELDTRNHSKTLLEIYKKLGSLHQCLDIYRNNGDELDTVRFIFENFKNLQRNREYKEVGLKTDIINILNTDMDDNKQKKVMDFLIKVFELGKIDPKSLIREVSNGHTKVTILEKIGATDATDAAFLLDYYIAQLQECMAENDLWNDLAIMTTSYSQELNYLKPTIAVYLETKLKYDPKFMKFMSLREKIINLSYDKDTTYDKLSAIDISNILILLFFTFEDLKPHISNEDMLKLFLTLNDFVAVESLVSEDNFVFIMHSYLEISTDGSILRKYLERKIKSITNSTILTEIILLIPQDYQFESFFEIIFPIFRKYHQKTTQQEIKKSLLKHNINEIENIIKKLKSAQES</sequence>
<dbReference type="Proteomes" id="UP000006790">
    <property type="component" value="Chromosome 3"/>
</dbReference>
<dbReference type="eggNOG" id="KOG2063">
    <property type="taxonomic scope" value="Eukaryota"/>
</dbReference>
<evidence type="ECO:0000259" key="2">
    <source>
        <dbReference type="PROSITE" id="PS50219"/>
    </source>
</evidence>
<accession>G8JQS4</accession>
<dbReference type="AlphaFoldDB" id="G8JQS4"/>
<reference evidence="4" key="1">
    <citation type="journal article" date="2012" name="G3 (Bethesda)">
        <title>Pichia sorbitophila, an interspecies yeast hybrid reveals early steps of genome resolution following polyploidization.</title>
        <authorList>
            <person name="Leh Louis V."/>
            <person name="Despons L."/>
            <person name="Friedrich A."/>
            <person name="Martin T."/>
            <person name="Durrens P."/>
            <person name="Casaregola S."/>
            <person name="Neuveglise C."/>
            <person name="Fairhead C."/>
            <person name="Marck C."/>
            <person name="Cruz J.A."/>
            <person name="Straub M.L."/>
            <person name="Kugler V."/>
            <person name="Sacerdot C."/>
            <person name="Uzunov Z."/>
            <person name="Thierry A."/>
            <person name="Weiss S."/>
            <person name="Bleykasten C."/>
            <person name="De Montigny J."/>
            <person name="Jacques N."/>
            <person name="Jung P."/>
            <person name="Lemaire M."/>
            <person name="Mallet S."/>
            <person name="Morel G."/>
            <person name="Richard G.F."/>
            <person name="Sarkar A."/>
            <person name="Savel G."/>
            <person name="Schacherer J."/>
            <person name="Seret M.L."/>
            <person name="Talla E."/>
            <person name="Samson G."/>
            <person name="Jubin C."/>
            <person name="Poulain J."/>
            <person name="Vacherie B."/>
            <person name="Barbe V."/>
            <person name="Pelletier E."/>
            <person name="Sherman D.J."/>
            <person name="Westhof E."/>
            <person name="Weissenbach J."/>
            <person name="Baret P.V."/>
            <person name="Wincker P."/>
            <person name="Gaillardin C."/>
            <person name="Dujon B."/>
            <person name="Souciet J.L."/>
        </authorList>
    </citation>
    <scope>NUCLEOTIDE SEQUENCE [LARGE SCALE GENOMIC DNA]</scope>
    <source>
        <strain evidence="4">CBS 270.75 / DBVPG 7215 / KCTC 17166 / NRRL Y-17582</strain>
    </source>
</reference>
<dbReference type="STRING" id="931890.G8JQS4"/>
<dbReference type="EMBL" id="CP002499">
    <property type="protein sequence ID" value="AET39058.1"/>
    <property type="molecule type" value="Genomic_DNA"/>
</dbReference>
<dbReference type="GO" id="GO:0000011">
    <property type="term" value="P:vacuole inheritance"/>
    <property type="evidence" value="ECO:0007669"/>
    <property type="project" value="EnsemblFungi"/>
</dbReference>
<evidence type="ECO:0000313" key="4">
    <source>
        <dbReference type="Proteomes" id="UP000006790"/>
    </source>
</evidence>
<dbReference type="GO" id="GO:0099022">
    <property type="term" value="P:vesicle tethering"/>
    <property type="evidence" value="ECO:0007669"/>
    <property type="project" value="EnsemblFungi"/>
</dbReference>
<evidence type="ECO:0000313" key="3">
    <source>
        <dbReference type="EMBL" id="AET39058.1"/>
    </source>
</evidence>
<dbReference type="GO" id="GO:0007009">
    <property type="term" value="P:plasma membrane organization"/>
    <property type="evidence" value="ECO:0007669"/>
    <property type="project" value="EnsemblFungi"/>
</dbReference>
<dbReference type="GO" id="GO:0034058">
    <property type="term" value="P:endosomal vesicle fusion"/>
    <property type="evidence" value="ECO:0007669"/>
    <property type="project" value="TreeGrafter"/>
</dbReference>
<dbReference type="GO" id="GO:0006914">
    <property type="term" value="P:autophagy"/>
    <property type="evidence" value="ECO:0007669"/>
    <property type="project" value="TreeGrafter"/>
</dbReference>
<dbReference type="PANTHER" id="PTHR12894:SF28">
    <property type="entry name" value="VACUOLAR PROTEIN SORTING-ASSOCIATED PROTEIN 3"/>
    <property type="match status" value="1"/>
</dbReference>
<dbReference type="FunCoup" id="G8JQS4">
    <property type="interactions" value="71"/>
</dbReference>
<proteinExistence type="predicted"/>
<dbReference type="HOGENOM" id="CLU_005205_0_0_1"/>
<dbReference type="GO" id="GO:0031901">
    <property type="term" value="C:early endosome membrane"/>
    <property type="evidence" value="ECO:0007669"/>
    <property type="project" value="EnsemblFungi"/>
</dbReference>
<dbReference type="PANTHER" id="PTHR12894">
    <property type="entry name" value="CNH DOMAIN CONTAINING"/>
    <property type="match status" value="1"/>
</dbReference>
<dbReference type="InParanoid" id="G8JQS4"/>